<accession>A0A0F9BZE9</accession>
<evidence type="ECO:0000313" key="2">
    <source>
        <dbReference type="EMBL" id="KKL19337.1"/>
    </source>
</evidence>
<gene>
    <name evidence="2" type="ORF">LCGC14_2466470</name>
</gene>
<evidence type="ECO:0000256" key="1">
    <source>
        <dbReference type="SAM" id="MobiDB-lite"/>
    </source>
</evidence>
<dbReference type="AlphaFoldDB" id="A0A0F9BZE9"/>
<reference evidence="2" key="1">
    <citation type="journal article" date="2015" name="Nature">
        <title>Complex archaea that bridge the gap between prokaryotes and eukaryotes.</title>
        <authorList>
            <person name="Spang A."/>
            <person name="Saw J.H."/>
            <person name="Jorgensen S.L."/>
            <person name="Zaremba-Niedzwiedzka K."/>
            <person name="Martijn J."/>
            <person name="Lind A.E."/>
            <person name="van Eijk R."/>
            <person name="Schleper C."/>
            <person name="Guy L."/>
            <person name="Ettema T.J."/>
        </authorList>
    </citation>
    <scope>NUCLEOTIDE SEQUENCE</scope>
</reference>
<protein>
    <submittedName>
        <fullName evidence="2">Uncharacterized protein</fullName>
    </submittedName>
</protein>
<feature type="region of interest" description="Disordered" evidence="1">
    <location>
        <begin position="122"/>
        <end position="158"/>
    </location>
</feature>
<name>A0A0F9BZE9_9ZZZZ</name>
<proteinExistence type="predicted"/>
<organism evidence="2">
    <name type="scientific">marine sediment metagenome</name>
    <dbReference type="NCBI Taxonomy" id="412755"/>
    <lineage>
        <taxon>unclassified sequences</taxon>
        <taxon>metagenomes</taxon>
        <taxon>ecological metagenomes</taxon>
    </lineage>
</organism>
<dbReference type="EMBL" id="LAZR01038522">
    <property type="protein sequence ID" value="KKL19337.1"/>
    <property type="molecule type" value="Genomic_DNA"/>
</dbReference>
<comment type="caution">
    <text evidence="2">The sequence shown here is derived from an EMBL/GenBank/DDBJ whole genome shotgun (WGS) entry which is preliminary data.</text>
</comment>
<feature type="compositionally biased region" description="Basic and acidic residues" evidence="1">
    <location>
        <begin position="122"/>
        <end position="131"/>
    </location>
</feature>
<sequence>MKYVIVPENVTLWFDDGTREDLTTGLRAQQQDDDGNLEDIPPIEYRVWMGRNILNDPQLVKTASDLLLNTDLAQKIRDRSKPYIEFSQSEYDYLDKAIEKPTKGYDNTGGYSRQLAPFLRAWKDAKNKKPSAESSSKKKGKKKTVKAPASSSAKGLAN</sequence>